<protein>
    <submittedName>
        <fullName evidence="2">DUF4381 domain-containing protein</fullName>
    </submittedName>
</protein>
<dbReference type="Proteomes" id="UP000251842">
    <property type="component" value="Chromosome"/>
</dbReference>
<sequence length="153" mass="17312">MQPAPDIVLRDIHRVPPPSWWPPAPGWWIVFALVVIAGIAMAWWMRRRRRHRQAIEALFDEAMGEAGDGPAQVAAMSSLLRRAARRHRDDADVLDDAAWLAALDEGAKTPLFQSNIGRLMLEGGYRRDIDPHDLDVLRTAARTRFLQWMGAAK</sequence>
<organism evidence="2 3">
    <name type="scientific">Solilutibacter oculi</name>
    <dbReference type="NCBI Taxonomy" id="2698682"/>
    <lineage>
        <taxon>Bacteria</taxon>
        <taxon>Pseudomonadati</taxon>
        <taxon>Pseudomonadota</taxon>
        <taxon>Gammaproteobacteria</taxon>
        <taxon>Lysobacterales</taxon>
        <taxon>Lysobacteraceae</taxon>
        <taxon>Solilutibacter</taxon>
    </lineage>
</organism>
<reference evidence="3" key="1">
    <citation type="submission" date="2018-05" db="EMBL/GenBank/DDBJ databases">
        <title>Luteimonas pekinense sp. nov., isolated from human Meibomian gland secretions, Beijing, China.</title>
        <authorList>
            <person name="Wen T."/>
            <person name="Bai H."/>
            <person name="Lv H."/>
        </authorList>
    </citation>
    <scope>NUCLEOTIDE SEQUENCE [LARGE SCALE GENOMIC DNA]</scope>
    <source>
        <strain evidence="3">83-4</strain>
    </source>
</reference>
<keyword evidence="3" id="KW-1185">Reference proteome</keyword>
<accession>A0A344J2S2</accession>
<keyword evidence="1" id="KW-0812">Transmembrane</keyword>
<proteinExistence type="predicted"/>
<keyword evidence="1" id="KW-1133">Transmembrane helix</keyword>
<dbReference type="InterPro" id="IPR025489">
    <property type="entry name" value="DUF4381"/>
</dbReference>
<keyword evidence="1" id="KW-0472">Membrane</keyword>
<dbReference type="KEGG" id="lue:DCD74_00260"/>
<feature type="transmembrane region" description="Helical" evidence="1">
    <location>
        <begin position="26"/>
        <end position="45"/>
    </location>
</feature>
<dbReference type="AlphaFoldDB" id="A0A344J2S2"/>
<evidence type="ECO:0000313" key="3">
    <source>
        <dbReference type="Proteomes" id="UP000251842"/>
    </source>
</evidence>
<gene>
    <name evidence="2" type="ORF">DCD74_00260</name>
</gene>
<dbReference type="OrthoDB" id="283083at2"/>
<dbReference type="RefSeq" id="WP_112925554.1">
    <property type="nucleotide sequence ID" value="NZ_CP029556.1"/>
</dbReference>
<evidence type="ECO:0000313" key="2">
    <source>
        <dbReference type="EMBL" id="AXA83332.1"/>
    </source>
</evidence>
<dbReference type="EMBL" id="CP029556">
    <property type="protein sequence ID" value="AXA83332.1"/>
    <property type="molecule type" value="Genomic_DNA"/>
</dbReference>
<dbReference type="Pfam" id="PF14316">
    <property type="entry name" value="DUF4381"/>
    <property type="match status" value="1"/>
</dbReference>
<name>A0A344J2S2_9GAMM</name>
<evidence type="ECO:0000256" key="1">
    <source>
        <dbReference type="SAM" id="Phobius"/>
    </source>
</evidence>